<proteinExistence type="predicted"/>
<keyword evidence="1" id="KW-0614">Plasmid</keyword>
<geneLocation type="plasmid" evidence="1">
    <name>2</name>
</geneLocation>
<evidence type="ECO:0000313" key="1">
    <source>
        <dbReference type="EMBL" id="CAA2108967.1"/>
    </source>
</evidence>
<sequence length="202" mass="22231">MLLAPDMLDLAGPMLARAQEEYGQILWTADWALMGVLFHGDNPSVRQVPGMNRVAVVLPMSGADDTDIATAFLAHEVIHCMYLAGECTPPMIEEGAAVRFSLIEAAAVSPDFAELLREHQTTGPEVAHYAEALVAVEWLLKLAPEAIRTLRAKNPDWKAITPERIKAVAPQVPAALASVLCEVREMRPDYEREMFLAEEARQ</sequence>
<organism evidence="1">
    <name type="scientific">Methylobacterium bullatum</name>
    <dbReference type="NCBI Taxonomy" id="570505"/>
    <lineage>
        <taxon>Bacteria</taxon>
        <taxon>Pseudomonadati</taxon>
        <taxon>Pseudomonadota</taxon>
        <taxon>Alphaproteobacteria</taxon>
        <taxon>Hyphomicrobiales</taxon>
        <taxon>Methylobacteriaceae</taxon>
        <taxon>Methylobacterium</taxon>
    </lineage>
</organism>
<protein>
    <submittedName>
        <fullName evidence="1">Uncharacterized protein</fullName>
    </submittedName>
</protein>
<name>A0A679JNQ2_9HYPH</name>
<gene>
    <name evidence="1" type="ORF">MBUL_04460</name>
</gene>
<dbReference type="EMBL" id="LR743505">
    <property type="protein sequence ID" value="CAA2108967.1"/>
    <property type="molecule type" value="Genomic_DNA"/>
</dbReference>
<dbReference type="AlphaFoldDB" id="A0A679JNQ2"/>
<reference evidence="1" key="1">
    <citation type="submission" date="2019-12" db="EMBL/GenBank/DDBJ databases">
        <authorList>
            <person name="Cremers G."/>
        </authorList>
    </citation>
    <scope>NUCLEOTIDE SEQUENCE</scope>
    <source>
        <strain evidence="1">Mbul1</strain>
        <plasmid evidence="1">2</plasmid>
    </source>
</reference>
<accession>A0A679JNQ2</accession>